<protein>
    <submittedName>
        <fullName evidence="1">Uncharacterized protein</fullName>
    </submittedName>
</protein>
<evidence type="ECO:0000313" key="2">
    <source>
        <dbReference type="Proteomes" id="UP001239111"/>
    </source>
</evidence>
<keyword evidence="2" id="KW-1185">Reference proteome</keyword>
<comment type="caution">
    <text evidence="1">The sequence shown here is derived from an EMBL/GenBank/DDBJ whole genome shotgun (WGS) entry which is preliminary data.</text>
</comment>
<name>A0ACC2N572_9HYME</name>
<dbReference type="Proteomes" id="UP001239111">
    <property type="component" value="Chromosome 4"/>
</dbReference>
<accession>A0ACC2N572</accession>
<organism evidence="1 2">
    <name type="scientific">Eretmocerus hayati</name>
    <dbReference type="NCBI Taxonomy" id="131215"/>
    <lineage>
        <taxon>Eukaryota</taxon>
        <taxon>Metazoa</taxon>
        <taxon>Ecdysozoa</taxon>
        <taxon>Arthropoda</taxon>
        <taxon>Hexapoda</taxon>
        <taxon>Insecta</taxon>
        <taxon>Pterygota</taxon>
        <taxon>Neoptera</taxon>
        <taxon>Endopterygota</taxon>
        <taxon>Hymenoptera</taxon>
        <taxon>Apocrita</taxon>
        <taxon>Proctotrupomorpha</taxon>
        <taxon>Chalcidoidea</taxon>
        <taxon>Aphelinidae</taxon>
        <taxon>Aphelininae</taxon>
        <taxon>Eretmocerus</taxon>
    </lineage>
</organism>
<proteinExistence type="predicted"/>
<sequence>MEAVEGIEKQAKRMRLESNRRFLPLKVGMCVTVPVPDVDRSKADFRNIIDVVCEVTDDNLYKIGTREGVLAQLYSRNQIAYAENNFLRIEDVPAETISLQAVNTQESIVGGFAWTFFNVDKGNRGDKIWIARGVKTRNRSMEKCFK</sequence>
<gene>
    <name evidence="1" type="ORF">QAD02_007893</name>
</gene>
<dbReference type="EMBL" id="CM056744">
    <property type="protein sequence ID" value="KAJ8666231.1"/>
    <property type="molecule type" value="Genomic_DNA"/>
</dbReference>
<evidence type="ECO:0000313" key="1">
    <source>
        <dbReference type="EMBL" id="KAJ8666231.1"/>
    </source>
</evidence>
<reference evidence="1" key="1">
    <citation type="submission" date="2023-04" db="EMBL/GenBank/DDBJ databases">
        <title>A chromosome-level genome assembly of the parasitoid wasp Eretmocerus hayati.</title>
        <authorList>
            <person name="Zhong Y."/>
            <person name="Liu S."/>
            <person name="Liu Y."/>
        </authorList>
    </citation>
    <scope>NUCLEOTIDE SEQUENCE</scope>
    <source>
        <strain evidence="1">ZJU_SS_LIU_2023</strain>
    </source>
</reference>